<evidence type="ECO:0000256" key="1">
    <source>
        <dbReference type="SAM" id="MobiDB-lite"/>
    </source>
</evidence>
<organism evidence="4 5">
    <name type="scientific">Globodera rostochiensis</name>
    <name type="common">Golden nematode worm</name>
    <name type="synonym">Heterodera rostochiensis</name>
    <dbReference type="NCBI Taxonomy" id="31243"/>
    <lineage>
        <taxon>Eukaryota</taxon>
        <taxon>Metazoa</taxon>
        <taxon>Ecdysozoa</taxon>
        <taxon>Nematoda</taxon>
        <taxon>Chromadorea</taxon>
        <taxon>Rhabditida</taxon>
        <taxon>Tylenchina</taxon>
        <taxon>Tylenchomorpha</taxon>
        <taxon>Tylenchoidea</taxon>
        <taxon>Heteroderidae</taxon>
        <taxon>Heteroderinae</taxon>
        <taxon>Globodera</taxon>
    </lineage>
</organism>
<feature type="compositionally biased region" description="Low complexity" evidence="1">
    <location>
        <begin position="86"/>
        <end position="108"/>
    </location>
</feature>
<feature type="region of interest" description="Disordered" evidence="1">
    <location>
        <begin position="29"/>
        <end position="118"/>
    </location>
</feature>
<keyword evidence="4" id="KW-1185">Reference proteome</keyword>
<feature type="transmembrane region" description="Helical" evidence="2">
    <location>
        <begin position="250"/>
        <end position="271"/>
    </location>
</feature>
<sequence length="272" mass="28611">MLGWCRLLLLCGIAINLGIDEAVSAASVVNGSNSSGGNSSNASGGNSSNASDVDSSTVSDVNGSAASDVDGPNASDVNGSNALDVDGPNASGGNSSNASDVNGSNASDVDGPNASDVDDPNALDWVSWRKPAKTHCYHALRHRDFLPPSDLLDWMNHWGSNDFKKGNDPVKIQCSSSYDCQTFTCKKKGEYVFVANACAPEKEGCDNFISKLCKGAGECNRCTNEKADSVCNKDRRELPKKPKNTTTASGAGVTFHYSILIALLPFFVVVWM</sequence>
<reference evidence="5" key="1">
    <citation type="submission" date="2022-11" db="UniProtKB">
        <authorList>
            <consortium name="WormBaseParasite"/>
        </authorList>
    </citation>
    <scope>IDENTIFICATION</scope>
</reference>
<protein>
    <submittedName>
        <fullName evidence="5">Uncharacterized protein</fullName>
    </submittedName>
</protein>
<dbReference type="Proteomes" id="UP000887572">
    <property type="component" value="Unplaced"/>
</dbReference>
<evidence type="ECO:0000313" key="4">
    <source>
        <dbReference type="Proteomes" id="UP000887572"/>
    </source>
</evidence>
<name>A0A914H6I1_GLORO</name>
<dbReference type="AlphaFoldDB" id="A0A914H6I1"/>
<evidence type="ECO:0000313" key="5">
    <source>
        <dbReference type="WBParaSite" id="Gr19_v10_g13683.t1"/>
    </source>
</evidence>
<feature type="chain" id="PRO_5037159776" evidence="3">
    <location>
        <begin position="26"/>
        <end position="272"/>
    </location>
</feature>
<evidence type="ECO:0000256" key="3">
    <source>
        <dbReference type="SAM" id="SignalP"/>
    </source>
</evidence>
<keyword evidence="2" id="KW-1133">Transmembrane helix</keyword>
<keyword evidence="2" id="KW-0812">Transmembrane</keyword>
<keyword evidence="3" id="KW-0732">Signal</keyword>
<evidence type="ECO:0000256" key="2">
    <source>
        <dbReference type="SAM" id="Phobius"/>
    </source>
</evidence>
<proteinExistence type="predicted"/>
<accession>A0A914H6I1</accession>
<feature type="signal peptide" evidence="3">
    <location>
        <begin position="1"/>
        <end position="25"/>
    </location>
</feature>
<feature type="compositionally biased region" description="Low complexity" evidence="1">
    <location>
        <begin position="29"/>
        <end position="64"/>
    </location>
</feature>
<dbReference type="WBParaSite" id="Gr19_v10_g13683.t1">
    <property type="protein sequence ID" value="Gr19_v10_g13683.t1"/>
    <property type="gene ID" value="Gr19_v10_g13683"/>
</dbReference>
<keyword evidence="2" id="KW-0472">Membrane</keyword>